<dbReference type="Proteomes" id="UP001234297">
    <property type="component" value="Chromosome 5"/>
</dbReference>
<gene>
    <name evidence="1" type="ORF">MRB53_015589</name>
</gene>
<keyword evidence="2" id="KW-1185">Reference proteome</keyword>
<accession>A0ACC2LZT6</accession>
<reference evidence="1 2" key="1">
    <citation type="journal article" date="2022" name="Hortic Res">
        <title>A haplotype resolved chromosomal level avocado genome allows analysis of novel avocado genes.</title>
        <authorList>
            <person name="Nath O."/>
            <person name="Fletcher S.J."/>
            <person name="Hayward A."/>
            <person name="Shaw L.M."/>
            <person name="Masouleh A.K."/>
            <person name="Furtado A."/>
            <person name="Henry R.J."/>
            <person name="Mitter N."/>
        </authorList>
    </citation>
    <scope>NUCLEOTIDE SEQUENCE [LARGE SCALE GENOMIC DNA]</scope>
    <source>
        <strain evidence="2">cv. Hass</strain>
    </source>
</reference>
<organism evidence="1 2">
    <name type="scientific">Persea americana</name>
    <name type="common">Avocado</name>
    <dbReference type="NCBI Taxonomy" id="3435"/>
    <lineage>
        <taxon>Eukaryota</taxon>
        <taxon>Viridiplantae</taxon>
        <taxon>Streptophyta</taxon>
        <taxon>Embryophyta</taxon>
        <taxon>Tracheophyta</taxon>
        <taxon>Spermatophyta</taxon>
        <taxon>Magnoliopsida</taxon>
        <taxon>Magnoliidae</taxon>
        <taxon>Laurales</taxon>
        <taxon>Lauraceae</taxon>
        <taxon>Persea</taxon>
    </lineage>
</organism>
<proteinExistence type="predicted"/>
<evidence type="ECO:0000313" key="1">
    <source>
        <dbReference type="EMBL" id="KAJ8638895.1"/>
    </source>
</evidence>
<evidence type="ECO:0000313" key="2">
    <source>
        <dbReference type="Proteomes" id="UP001234297"/>
    </source>
</evidence>
<sequence length="89" mass="9615">MITAVTLKFPDFLLSERRKRGNAVLPPMSGAVWLQFPDLLLSEGRKPENAGLPPMRAAVKLQLPAFLLSELGKRGKCKFAAHASSGKAA</sequence>
<protein>
    <submittedName>
        <fullName evidence="1">Uncharacterized protein</fullName>
    </submittedName>
</protein>
<name>A0ACC2LZT6_PERAE</name>
<comment type="caution">
    <text evidence="1">The sequence shown here is derived from an EMBL/GenBank/DDBJ whole genome shotgun (WGS) entry which is preliminary data.</text>
</comment>
<dbReference type="EMBL" id="CM056813">
    <property type="protein sequence ID" value="KAJ8638895.1"/>
    <property type="molecule type" value="Genomic_DNA"/>
</dbReference>